<keyword evidence="9" id="KW-1185">Reference proteome</keyword>
<accession>A0ABT2HW13</accession>
<dbReference type="InterPro" id="IPR010998">
    <property type="entry name" value="Integrase_recombinase_N"/>
</dbReference>
<dbReference type="Pfam" id="PF22022">
    <property type="entry name" value="Phage_int_M"/>
    <property type="match status" value="1"/>
</dbReference>
<dbReference type="InterPro" id="IPR013762">
    <property type="entry name" value="Integrase-like_cat_sf"/>
</dbReference>
<reference evidence="8 9" key="1">
    <citation type="submission" date="2022-04" db="EMBL/GenBank/DDBJ databases">
        <title>Human microbiome associated bacterial genomes.</title>
        <authorList>
            <person name="Sandstrom S."/>
            <person name="Salamzade R."/>
            <person name="Kalan L.R."/>
        </authorList>
    </citation>
    <scope>NUCLEOTIDE SEQUENCE [LARGE SCALE GENOMIC DNA]</scope>
    <source>
        <strain evidence="9">p3-SID1799</strain>
    </source>
</reference>
<dbReference type="InterPro" id="IPR028259">
    <property type="entry name" value="AP2-like_int_N"/>
</dbReference>
<evidence type="ECO:0000256" key="1">
    <source>
        <dbReference type="ARBA" id="ARBA00008857"/>
    </source>
</evidence>
<gene>
    <name evidence="8" type="ORF">M3D15_04015</name>
</gene>
<evidence type="ECO:0000313" key="8">
    <source>
        <dbReference type="EMBL" id="MCT2042501.1"/>
    </source>
</evidence>
<feature type="domain" description="Tyr recombinase" evidence="6">
    <location>
        <begin position="156"/>
        <end position="349"/>
    </location>
</feature>
<comment type="similarity">
    <text evidence="1">Belongs to the 'phage' integrase family.</text>
</comment>
<dbReference type="InterPro" id="IPR050808">
    <property type="entry name" value="Phage_Integrase"/>
</dbReference>
<sequence>MATIEPYETAAGKRYRVRYRTPERRQTTKRGFTSRREAESFLATVEVSKLKGEYIAPSHGRRTVGELATDWLELKSLSKPSYLATLQGTMNLHVLPRWGRTPIAEVTTSSVQAWVNKLAADRSASVVKRAHGILAGILDMAVKDGKLNANKARGVTLPRKQRGAHAYLTWQQLIALADESGQHGPFVLFLATTGLRWGEAIALYGRHIDRARQRVTIEQAATLVGGQHIIGTPKTNHMRTVPVAKAVLDKMPLTLPNVLVWPDPNTGQMRRHPNHDHGWFAEAVKRCQKAYPTFPRVTPHDLRHTAASLAVSSGANVKVVQRMLGHASAAMTLDQYADLFDHDLDTVSAAMDAQLERAWTA</sequence>
<comment type="caution">
    <text evidence="8">The sequence shown here is derived from an EMBL/GenBank/DDBJ whole genome shotgun (WGS) entry which is preliminary data.</text>
</comment>
<dbReference type="EMBL" id="JALXSQ010000010">
    <property type="protein sequence ID" value="MCT2042501.1"/>
    <property type="molecule type" value="Genomic_DNA"/>
</dbReference>
<evidence type="ECO:0000256" key="5">
    <source>
        <dbReference type="PROSITE-ProRule" id="PRU01248"/>
    </source>
</evidence>
<evidence type="ECO:0000259" key="6">
    <source>
        <dbReference type="PROSITE" id="PS51898"/>
    </source>
</evidence>
<dbReference type="Pfam" id="PF14657">
    <property type="entry name" value="Arm-DNA-bind_4"/>
    <property type="match status" value="1"/>
</dbReference>
<dbReference type="Gene3D" id="1.10.150.130">
    <property type="match status" value="1"/>
</dbReference>
<dbReference type="InterPro" id="IPR044068">
    <property type="entry name" value="CB"/>
</dbReference>
<evidence type="ECO:0000313" key="9">
    <source>
        <dbReference type="Proteomes" id="UP001525379"/>
    </source>
</evidence>
<feature type="domain" description="Core-binding (CB)" evidence="7">
    <location>
        <begin position="62"/>
        <end position="142"/>
    </location>
</feature>
<keyword evidence="4" id="KW-0233">DNA recombination</keyword>
<dbReference type="SUPFAM" id="SSF56349">
    <property type="entry name" value="DNA breaking-rejoining enzymes"/>
    <property type="match status" value="1"/>
</dbReference>
<keyword evidence="2" id="KW-0229">DNA integration</keyword>
<dbReference type="InterPro" id="IPR011010">
    <property type="entry name" value="DNA_brk_join_enz"/>
</dbReference>
<dbReference type="CDD" id="cd01189">
    <property type="entry name" value="INT_ICEBs1_C_like"/>
    <property type="match status" value="1"/>
</dbReference>
<organism evidence="8 9">
    <name type="scientific">Pseudoclavibacter albus</name>
    <dbReference type="NCBI Taxonomy" id="272241"/>
    <lineage>
        <taxon>Bacteria</taxon>
        <taxon>Bacillati</taxon>
        <taxon>Actinomycetota</taxon>
        <taxon>Actinomycetes</taxon>
        <taxon>Micrococcales</taxon>
        <taxon>Microbacteriaceae</taxon>
        <taxon>Pseudoclavibacter</taxon>
    </lineage>
</organism>
<keyword evidence="3 5" id="KW-0238">DNA-binding</keyword>
<dbReference type="Gene3D" id="1.10.443.10">
    <property type="entry name" value="Intergrase catalytic core"/>
    <property type="match status" value="1"/>
</dbReference>
<dbReference type="PANTHER" id="PTHR30629">
    <property type="entry name" value="PROPHAGE INTEGRASE"/>
    <property type="match status" value="1"/>
</dbReference>
<evidence type="ECO:0000256" key="3">
    <source>
        <dbReference type="ARBA" id="ARBA00023125"/>
    </source>
</evidence>
<protein>
    <submittedName>
        <fullName evidence="8">Site-specific integrase</fullName>
    </submittedName>
</protein>
<dbReference type="PROSITE" id="PS51900">
    <property type="entry name" value="CB"/>
    <property type="match status" value="1"/>
</dbReference>
<name>A0ABT2HW13_9MICO</name>
<evidence type="ECO:0000259" key="7">
    <source>
        <dbReference type="PROSITE" id="PS51900"/>
    </source>
</evidence>
<evidence type="ECO:0000256" key="4">
    <source>
        <dbReference type="ARBA" id="ARBA00023172"/>
    </source>
</evidence>
<dbReference type="InterPro" id="IPR053876">
    <property type="entry name" value="Phage_int_M"/>
</dbReference>
<evidence type="ECO:0000256" key="2">
    <source>
        <dbReference type="ARBA" id="ARBA00022908"/>
    </source>
</evidence>
<dbReference type="PANTHER" id="PTHR30629:SF2">
    <property type="entry name" value="PROPHAGE INTEGRASE INTS-RELATED"/>
    <property type="match status" value="1"/>
</dbReference>
<dbReference type="RefSeq" id="WP_260104003.1">
    <property type="nucleotide sequence ID" value="NZ_JALXSQ010000010.1"/>
</dbReference>
<dbReference type="PROSITE" id="PS51898">
    <property type="entry name" value="TYR_RECOMBINASE"/>
    <property type="match status" value="1"/>
</dbReference>
<proteinExistence type="inferred from homology"/>
<dbReference type="InterPro" id="IPR002104">
    <property type="entry name" value="Integrase_catalytic"/>
</dbReference>
<dbReference type="Proteomes" id="UP001525379">
    <property type="component" value="Unassembled WGS sequence"/>
</dbReference>
<dbReference type="Pfam" id="PF00589">
    <property type="entry name" value="Phage_integrase"/>
    <property type="match status" value="1"/>
</dbReference>